<keyword evidence="2" id="KW-1185">Reference proteome</keyword>
<protein>
    <submittedName>
        <fullName evidence="1">Uncharacterized protein</fullName>
    </submittedName>
</protein>
<evidence type="ECO:0000313" key="1">
    <source>
        <dbReference type="EMBL" id="TKX32867.1"/>
    </source>
</evidence>
<organism evidence="1 2">
    <name type="scientific">Campylobacter taeniopygiae</name>
    <dbReference type="NCBI Taxonomy" id="2510188"/>
    <lineage>
        <taxon>Bacteria</taxon>
        <taxon>Pseudomonadati</taxon>
        <taxon>Campylobacterota</taxon>
        <taxon>Epsilonproteobacteria</taxon>
        <taxon>Campylobacterales</taxon>
        <taxon>Campylobacteraceae</taxon>
        <taxon>Campylobacter</taxon>
    </lineage>
</organism>
<gene>
    <name evidence="1" type="ORF">CQA75_08825</name>
</gene>
<sequence>MGYKQFYKNKNVYMAEDNKHIKEIWQDITEGAEVLEDAKNGIKMRKLDDGTVLRLRKTSSSGGSAIDIG</sequence>
<reference evidence="1 2" key="1">
    <citation type="submission" date="2018-05" db="EMBL/GenBank/DDBJ databases">
        <title>Novel Campyloabacter and Helicobacter Species and Strains.</title>
        <authorList>
            <person name="Mannion A.J."/>
            <person name="Shen Z."/>
            <person name="Fox J.G."/>
        </authorList>
    </citation>
    <scope>NUCLEOTIDE SEQUENCE [LARGE SCALE GENOMIC DNA]</scope>
    <source>
        <strain evidence="2">MIT10-5678</strain>
    </source>
</reference>
<name>A0ABY2TGG4_9BACT</name>
<evidence type="ECO:0000313" key="2">
    <source>
        <dbReference type="Proteomes" id="UP000309584"/>
    </source>
</evidence>
<accession>A0ABY2TGG4</accession>
<dbReference type="Proteomes" id="UP000309584">
    <property type="component" value="Unassembled WGS sequence"/>
</dbReference>
<comment type="caution">
    <text evidence="1">The sequence shown here is derived from an EMBL/GenBank/DDBJ whole genome shotgun (WGS) entry which is preliminary data.</text>
</comment>
<dbReference type="EMBL" id="NXLY01000039">
    <property type="protein sequence ID" value="TKX32867.1"/>
    <property type="molecule type" value="Genomic_DNA"/>
</dbReference>
<proteinExistence type="predicted"/>